<protein>
    <submittedName>
        <fullName evidence="2">Uncharacterized protein</fullName>
    </submittedName>
</protein>
<proteinExistence type="predicted"/>
<dbReference type="InterPro" id="IPR021323">
    <property type="entry name" value="DUF2927"/>
</dbReference>
<name>A0AA97A3L1_9EURY</name>
<keyword evidence="3" id="KW-1185">Reference proteome</keyword>
<dbReference type="Pfam" id="PF11150">
    <property type="entry name" value="DUF2927"/>
    <property type="match status" value="1"/>
</dbReference>
<reference evidence="2 3" key="1">
    <citation type="submission" date="2023-07" db="EMBL/GenBank/DDBJ databases">
        <title>Closed genoem sequence of Methanosarcinaceae archaeon Ac7.</title>
        <authorList>
            <person name="Poehlein A."/>
            <person name="Protasov E."/>
            <person name="Platt K."/>
            <person name="Reeh H."/>
            <person name="Daniel R."/>
            <person name="Brune A."/>
        </authorList>
    </citation>
    <scope>NUCLEOTIDE SEQUENCE [LARGE SCALE GENOMIC DNA]</scope>
    <source>
        <strain evidence="2 3">Ac7</strain>
    </source>
</reference>
<sequence length="238" mass="27253">MPFQKKINFNKILLLLGFIIVIIGLISVICLQTDVMDFSRGHDFYYLNDSGHSVDFKDGLNFIYEVQLSRVQTVEKWMVPIRIKYEGNPTKEDIAVLNKVIKDFNKIDGFPGIKIVNKDENVLLIYAPQEDLPEIQQKYHLTNLTIDKGVCQRFSEDGEIKRAIIIIESDVDQKTKNSVVLHEIFHMIGFYGHSALNTSVINQIGESVPKLSAVDTLAFQMLYCPEIKIGMTYYEIDV</sequence>
<keyword evidence="1" id="KW-1133">Transmembrane helix</keyword>
<evidence type="ECO:0000313" key="2">
    <source>
        <dbReference type="EMBL" id="WNY25103.1"/>
    </source>
</evidence>
<gene>
    <name evidence="2" type="ORF">MsAc7_06440</name>
</gene>
<organism evidence="2 3">
    <name type="scientific">Methanolapillus millepedarum</name>
    <dbReference type="NCBI Taxonomy" id="3028296"/>
    <lineage>
        <taxon>Archaea</taxon>
        <taxon>Methanobacteriati</taxon>
        <taxon>Methanobacteriota</taxon>
        <taxon>Stenosarchaea group</taxon>
        <taxon>Methanomicrobia</taxon>
        <taxon>Methanosarcinales</taxon>
        <taxon>Methanosarcinaceae</taxon>
        <taxon>Methanolapillus</taxon>
    </lineage>
</organism>
<dbReference type="Proteomes" id="UP001303587">
    <property type="component" value="Chromosome"/>
</dbReference>
<evidence type="ECO:0000313" key="3">
    <source>
        <dbReference type="Proteomes" id="UP001303587"/>
    </source>
</evidence>
<accession>A0AA97A3L1</accession>
<feature type="transmembrane region" description="Helical" evidence="1">
    <location>
        <begin position="12"/>
        <end position="29"/>
    </location>
</feature>
<evidence type="ECO:0000256" key="1">
    <source>
        <dbReference type="SAM" id="Phobius"/>
    </source>
</evidence>
<keyword evidence="1" id="KW-0812">Transmembrane</keyword>
<dbReference type="EMBL" id="CP131060">
    <property type="protein sequence ID" value="WNY25103.1"/>
    <property type="molecule type" value="Genomic_DNA"/>
</dbReference>
<dbReference type="AlphaFoldDB" id="A0AA97A3L1"/>
<keyword evidence="1" id="KW-0472">Membrane</keyword>